<gene>
    <name evidence="2" type="ORF">COW11_01465</name>
</gene>
<dbReference type="EMBL" id="PFGP01000029">
    <property type="protein sequence ID" value="PIW66788.1"/>
    <property type="molecule type" value="Genomic_DNA"/>
</dbReference>
<evidence type="ECO:0000313" key="3">
    <source>
        <dbReference type="Proteomes" id="UP000231267"/>
    </source>
</evidence>
<feature type="transmembrane region" description="Helical" evidence="1">
    <location>
        <begin position="81"/>
        <end position="109"/>
    </location>
</feature>
<comment type="caution">
    <text evidence="2">The sequence shown here is derived from an EMBL/GenBank/DDBJ whole genome shotgun (WGS) entry which is preliminary data.</text>
</comment>
<dbReference type="Proteomes" id="UP000231267">
    <property type="component" value="Unassembled WGS sequence"/>
</dbReference>
<keyword evidence="1" id="KW-1133">Transmembrane helix</keyword>
<reference evidence="2 3" key="1">
    <citation type="submission" date="2017-09" db="EMBL/GenBank/DDBJ databases">
        <title>Depth-based differentiation of microbial function through sediment-hosted aquifers and enrichment of novel symbionts in the deep terrestrial subsurface.</title>
        <authorList>
            <person name="Probst A.J."/>
            <person name="Ladd B."/>
            <person name="Jarett J.K."/>
            <person name="Geller-Mcgrath D.E."/>
            <person name="Sieber C.M."/>
            <person name="Emerson J.B."/>
            <person name="Anantharaman K."/>
            <person name="Thomas B.C."/>
            <person name="Malmstrom R."/>
            <person name="Stieglmeier M."/>
            <person name="Klingl A."/>
            <person name="Woyke T."/>
            <person name="Ryan C.M."/>
            <person name="Banfield J.F."/>
        </authorList>
    </citation>
    <scope>NUCLEOTIDE SEQUENCE [LARGE SCALE GENOMIC DNA]</scope>
    <source>
        <strain evidence="2">CG12_big_fil_rev_8_21_14_0_65_43_15</strain>
    </source>
</reference>
<sequence length="153" mass="17773">MRLKAHVASSAVFGIILYFIFRSISLSLAAFLSGFLIDLDHVLECYINYGRKFNIWKTIETCESFELKKAHLFLHSYELVLIYSALVCWLGLGPIWYGVSIGLAFHIILDAVFNQYHPNGLFFLARYMRKFEYHRIVDISAAQAKKKQQSKRK</sequence>
<evidence type="ECO:0000256" key="1">
    <source>
        <dbReference type="SAM" id="Phobius"/>
    </source>
</evidence>
<keyword evidence="1" id="KW-0472">Membrane</keyword>
<evidence type="ECO:0000313" key="2">
    <source>
        <dbReference type="EMBL" id="PIW66788.1"/>
    </source>
</evidence>
<accession>A0A2J0LG25</accession>
<name>A0A2J0LG25_9BACT</name>
<keyword evidence="1" id="KW-0812">Transmembrane</keyword>
<proteinExistence type="predicted"/>
<feature type="transmembrane region" description="Helical" evidence="1">
    <location>
        <begin position="12"/>
        <end position="37"/>
    </location>
</feature>
<organism evidence="2 3">
    <name type="scientific">Candidatus Taenaricola geysiri</name>
    <dbReference type="NCBI Taxonomy" id="1974752"/>
    <lineage>
        <taxon>Bacteria</taxon>
        <taxon>Pseudomonadati</taxon>
        <taxon>Candidatus Omnitrophota</taxon>
        <taxon>Candidatus Taenaricola</taxon>
    </lineage>
</organism>
<dbReference type="AlphaFoldDB" id="A0A2J0LG25"/>
<evidence type="ECO:0008006" key="4">
    <source>
        <dbReference type="Google" id="ProtNLM"/>
    </source>
</evidence>
<protein>
    <recommendedName>
        <fullName evidence="4">Metal-dependent hydrolase</fullName>
    </recommendedName>
</protein>